<evidence type="ECO:0000313" key="13">
    <source>
        <dbReference type="Proteomes" id="UP001642540"/>
    </source>
</evidence>
<accession>A0ABP1QLH1</accession>
<proteinExistence type="inferred from homology"/>
<sequence length="113" mass="13178">MGSVSVEDIDVDFLALIYDIIKCVERENTESAQSKRSEFQESSQKIQEFHRKLDVTRDQIRKLPGIDYSKEDQIKKLEALRKQLVLKKKLLQKYKDMCALEGVKQYLNPSNAN</sequence>
<evidence type="ECO:0000256" key="10">
    <source>
        <dbReference type="ARBA" id="ARBA00031260"/>
    </source>
</evidence>
<gene>
    <name evidence="11" type="primary">MED9</name>
    <name evidence="12" type="ORF">ODALV1_LOCUS12613</name>
</gene>
<dbReference type="Proteomes" id="UP001642540">
    <property type="component" value="Unassembled WGS sequence"/>
</dbReference>
<dbReference type="SUPFAM" id="SSF140718">
    <property type="entry name" value="Mediator hinge subcomplex-like"/>
    <property type="match status" value="1"/>
</dbReference>
<keyword evidence="6 11" id="KW-0010">Activator</keyword>
<dbReference type="PANTHER" id="PTHR20844">
    <property type="entry name" value="MEDIATOR OF RNA POLYMERASE II TRANSCRIPTION, SUBUNIT 9"/>
    <property type="match status" value="1"/>
</dbReference>
<dbReference type="InterPro" id="IPR011425">
    <property type="entry name" value="Med9"/>
</dbReference>
<evidence type="ECO:0000256" key="2">
    <source>
        <dbReference type="ARBA" id="ARBA00008089"/>
    </source>
</evidence>
<comment type="subcellular location">
    <subcellularLocation>
        <location evidence="1 11">Nucleus</location>
    </subcellularLocation>
</comment>
<evidence type="ECO:0000256" key="9">
    <source>
        <dbReference type="ARBA" id="ARBA00025687"/>
    </source>
</evidence>
<evidence type="ECO:0000256" key="5">
    <source>
        <dbReference type="ARBA" id="ARBA00023054"/>
    </source>
</evidence>
<organism evidence="12 13">
    <name type="scientific">Orchesella dallaii</name>
    <dbReference type="NCBI Taxonomy" id="48710"/>
    <lineage>
        <taxon>Eukaryota</taxon>
        <taxon>Metazoa</taxon>
        <taxon>Ecdysozoa</taxon>
        <taxon>Arthropoda</taxon>
        <taxon>Hexapoda</taxon>
        <taxon>Collembola</taxon>
        <taxon>Entomobryomorpha</taxon>
        <taxon>Entomobryoidea</taxon>
        <taxon>Orchesellidae</taxon>
        <taxon>Orchesellinae</taxon>
        <taxon>Orchesella</taxon>
    </lineage>
</organism>
<comment type="similarity">
    <text evidence="2 11">Belongs to the Mediator complex subunit 9 family.</text>
</comment>
<evidence type="ECO:0000256" key="7">
    <source>
        <dbReference type="ARBA" id="ARBA00023163"/>
    </source>
</evidence>
<dbReference type="PANTHER" id="PTHR20844:SF0">
    <property type="entry name" value="MEDIATOR OF RNA POLYMERASE II TRANSCRIPTION SUBUNIT 9"/>
    <property type="match status" value="1"/>
</dbReference>
<evidence type="ECO:0000313" key="12">
    <source>
        <dbReference type="EMBL" id="CAL8107243.1"/>
    </source>
</evidence>
<comment type="caution">
    <text evidence="12">The sequence shown here is derived from an EMBL/GenBank/DDBJ whole genome shotgun (WGS) entry which is preliminary data.</text>
</comment>
<dbReference type="Pfam" id="PF07544">
    <property type="entry name" value="Med9"/>
    <property type="match status" value="1"/>
</dbReference>
<dbReference type="InterPro" id="IPR037212">
    <property type="entry name" value="Med7/Med21-like"/>
</dbReference>
<evidence type="ECO:0000256" key="6">
    <source>
        <dbReference type="ARBA" id="ARBA00023159"/>
    </source>
</evidence>
<reference evidence="12 13" key="1">
    <citation type="submission" date="2024-08" db="EMBL/GenBank/DDBJ databases">
        <authorList>
            <person name="Cucini C."/>
            <person name="Frati F."/>
        </authorList>
    </citation>
    <scope>NUCLEOTIDE SEQUENCE [LARGE SCALE GENOMIC DNA]</scope>
</reference>
<evidence type="ECO:0000256" key="11">
    <source>
        <dbReference type="RuleBase" id="RU364145"/>
    </source>
</evidence>
<evidence type="ECO:0000256" key="4">
    <source>
        <dbReference type="ARBA" id="ARBA00023015"/>
    </source>
</evidence>
<dbReference type="EMBL" id="CAXLJM020000038">
    <property type="protein sequence ID" value="CAL8107243.1"/>
    <property type="molecule type" value="Genomic_DNA"/>
</dbReference>
<evidence type="ECO:0000256" key="8">
    <source>
        <dbReference type="ARBA" id="ARBA00023242"/>
    </source>
</evidence>
<keyword evidence="8 11" id="KW-0539">Nucleus</keyword>
<comment type="function">
    <text evidence="9 11">Component of the Mediator complex, a coactivator involved in the regulated transcription of nearly all RNA polymerase II-dependent genes. Mediator functions as a bridge to convey information from gene-specific regulatory proteins to the basal RNA polymerase II transcription machinery. Mediator is recruited to promoters by direct interactions with regulatory proteins and serves as a scaffold for the assembly of a functional preinitiation complex with RNA polymerase II and the general transcription factors.</text>
</comment>
<keyword evidence="5" id="KW-0175">Coiled coil</keyword>
<keyword evidence="13" id="KW-1185">Reference proteome</keyword>
<keyword evidence="4 11" id="KW-0805">Transcription regulation</keyword>
<protein>
    <recommendedName>
        <fullName evidence="3 11">Mediator of RNA polymerase II transcription subunit 9</fullName>
    </recommendedName>
    <alternativeName>
        <fullName evidence="10 11">Mediator complex subunit 9</fullName>
    </alternativeName>
</protein>
<comment type="subunit">
    <text evidence="11">Component of the Mediator complex.</text>
</comment>
<evidence type="ECO:0000256" key="3">
    <source>
        <dbReference type="ARBA" id="ARBA00020636"/>
    </source>
</evidence>
<dbReference type="InterPro" id="IPR039242">
    <property type="entry name" value="MED9_metazoa"/>
</dbReference>
<name>A0ABP1QLH1_9HEXA</name>
<evidence type="ECO:0000256" key="1">
    <source>
        <dbReference type="ARBA" id="ARBA00004123"/>
    </source>
</evidence>
<keyword evidence="7 11" id="KW-0804">Transcription</keyword>